<accession>A0ABW6WEK0</accession>
<reference evidence="2 3" key="1">
    <citation type="submission" date="2024-10" db="EMBL/GenBank/DDBJ databases">
        <title>The Natural Products Discovery Center: Release of the First 8490 Sequenced Strains for Exploring Actinobacteria Biosynthetic Diversity.</title>
        <authorList>
            <person name="Kalkreuter E."/>
            <person name="Kautsar S.A."/>
            <person name="Yang D."/>
            <person name="Bader C.D."/>
            <person name="Teijaro C.N."/>
            <person name="Fluegel L."/>
            <person name="Davis C.M."/>
            <person name="Simpson J.R."/>
            <person name="Lauterbach L."/>
            <person name="Steele A.D."/>
            <person name="Gui C."/>
            <person name="Meng S."/>
            <person name="Li G."/>
            <person name="Viehrig K."/>
            <person name="Ye F."/>
            <person name="Su P."/>
            <person name="Kiefer A.F."/>
            <person name="Nichols A."/>
            <person name="Cepeda A.J."/>
            <person name="Yan W."/>
            <person name="Fan B."/>
            <person name="Jiang Y."/>
            <person name="Adhikari A."/>
            <person name="Zheng C.-J."/>
            <person name="Schuster L."/>
            <person name="Cowan T.M."/>
            <person name="Smanski M.J."/>
            <person name="Chevrette M.G."/>
            <person name="De Carvalho L.P.S."/>
            <person name="Shen B."/>
        </authorList>
    </citation>
    <scope>NUCLEOTIDE SEQUENCE [LARGE SCALE GENOMIC DNA]</scope>
    <source>
        <strain evidence="2 3">NPDC000087</strain>
    </source>
</reference>
<gene>
    <name evidence="2" type="ORF">ACFY35_19895</name>
</gene>
<proteinExistence type="predicted"/>
<dbReference type="InterPro" id="IPR016181">
    <property type="entry name" value="Acyl_CoA_acyltransferase"/>
</dbReference>
<dbReference type="Proteomes" id="UP001602245">
    <property type="component" value="Unassembled WGS sequence"/>
</dbReference>
<dbReference type="EC" id="2.3.-.-" evidence="2"/>
<dbReference type="InterPro" id="IPR000182">
    <property type="entry name" value="GNAT_dom"/>
</dbReference>
<feature type="domain" description="N-acetyltransferase" evidence="1">
    <location>
        <begin position="5"/>
        <end position="105"/>
    </location>
</feature>
<name>A0ABW6WEK0_9ACTN</name>
<evidence type="ECO:0000313" key="3">
    <source>
        <dbReference type="Proteomes" id="UP001602245"/>
    </source>
</evidence>
<dbReference type="SUPFAM" id="SSF55729">
    <property type="entry name" value="Acyl-CoA N-acyltransferases (Nat)"/>
    <property type="match status" value="1"/>
</dbReference>
<keyword evidence="3" id="KW-1185">Reference proteome</keyword>
<organism evidence="2 3">
    <name type="scientific">Paractinoplanes globisporus</name>
    <dbReference type="NCBI Taxonomy" id="113565"/>
    <lineage>
        <taxon>Bacteria</taxon>
        <taxon>Bacillati</taxon>
        <taxon>Actinomycetota</taxon>
        <taxon>Actinomycetes</taxon>
        <taxon>Micromonosporales</taxon>
        <taxon>Micromonosporaceae</taxon>
        <taxon>Paractinoplanes</taxon>
    </lineage>
</organism>
<dbReference type="PANTHER" id="PTHR43328:SF1">
    <property type="entry name" value="N-ACETYLTRANSFERASE DOMAIN-CONTAINING PROTEIN"/>
    <property type="match status" value="1"/>
</dbReference>
<dbReference type="Gene3D" id="3.40.630.30">
    <property type="match status" value="1"/>
</dbReference>
<evidence type="ECO:0000259" key="1">
    <source>
        <dbReference type="Pfam" id="PF13302"/>
    </source>
</evidence>
<dbReference type="GO" id="GO:0016746">
    <property type="term" value="F:acyltransferase activity"/>
    <property type="evidence" value="ECO:0007669"/>
    <property type="project" value="UniProtKB-KW"/>
</dbReference>
<dbReference type="PANTHER" id="PTHR43328">
    <property type="entry name" value="ACETYLTRANSFERASE-RELATED"/>
    <property type="match status" value="1"/>
</dbReference>
<evidence type="ECO:0000313" key="2">
    <source>
        <dbReference type="EMBL" id="MFF5291709.1"/>
    </source>
</evidence>
<dbReference type="RefSeq" id="WP_020513563.1">
    <property type="nucleotide sequence ID" value="NZ_JBIAZU010000003.1"/>
</dbReference>
<keyword evidence="2" id="KW-0808">Transferase</keyword>
<sequence length="106" mass="11741">MSVIALRPLADADADFLFRMMRDPEAVHMAAFTPPDPSDRARFDAHLARIRTDPTTTNRMITRDGEPVGNIASFVMEGDTELTHWIDRAAWGQGIASQALALFLEA</sequence>
<comment type="caution">
    <text evidence="2">The sequence shown here is derived from an EMBL/GenBank/DDBJ whole genome shotgun (WGS) entry which is preliminary data.</text>
</comment>
<keyword evidence="2" id="KW-0012">Acyltransferase</keyword>
<dbReference type="EMBL" id="JBIAZU010000003">
    <property type="protein sequence ID" value="MFF5291709.1"/>
    <property type="molecule type" value="Genomic_DNA"/>
</dbReference>
<protein>
    <submittedName>
        <fullName evidence="2">GNAT family N-acetyltransferase</fullName>
        <ecNumber evidence="2">2.3.-.-</ecNumber>
    </submittedName>
</protein>
<dbReference type="Pfam" id="PF13302">
    <property type="entry name" value="Acetyltransf_3"/>
    <property type="match status" value="1"/>
</dbReference>